<sequence>MTFDLGKAMAKKGEFESARLAEFGFRQRARTFRMMAGELGAEPADLVAMVAQMDDEAILQELRIRFLAQADRIEAAYGRCVAEARAQLIRERGDPTPHRLA</sequence>
<accession>A0ABX6T1T5</accession>
<dbReference type="EMBL" id="CP060780">
    <property type="protein sequence ID" value="QNP43509.1"/>
    <property type="molecule type" value="Genomic_DNA"/>
</dbReference>
<dbReference type="RefSeq" id="WP_187714939.1">
    <property type="nucleotide sequence ID" value="NZ_BAABJC010000001.1"/>
</dbReference>
<evidence type="ECO:0000313" key="2">
    <source>
        <dbReference type="Proteomes" id="UP000516134"/>
    </source>
</evidence>
<proteinExistence type="predicted"/>
<reference evidence="1 2" key="1">
    <citation type="submission" date="2020-08" db="EMBL/GenBank/DDBJ databases">
        <title>Genome sequence of Sphingomonas daechungensis KACC 18115T.</title>
        <authorList>
            <person name="Hyun D.-W."/>
            <person name="Bae J.-W."/>
        </authorList>
    </citation>
    <scope>NUCLEOTIDE SEQUENCE [LARGE SCALE GENOMIC DNA]</scope>
    <source>
        <strain evidence="1 2">KACC 18115</strain>
    </source>
</reference>
<keyword evidence="2" id="KW-1185">Reference proteome</keyword>
<dbReference type="Proteomes" id="UP000516134">
    <property type="component" value="Chromosome"/>
</dbReference>
<evidence type="ECO:0000313" key="1">
    <source>
        <dbReference type="EMBL" id="QNP43509.1"/>
    </source>
</evidence>
<gene>
    <name evidence="1" type="ORF">H9L15_01605</name>
</gene>
<name>A0ABX6T1T5_9SPHN</name>
<organism evidence="1 2">
    <name type="scientific">Sphingomonas daechungensis</name>
    <dbReference type="NCBI Taxonomy" id="1176646"/>
    <lineage>
        <taxon>Bacteria</taxon>
        <taxon>Pseudomonadati</taxon>
        <taxon>Pseudomonadota</taxon>
        <taxon>Alphaproteobacteria</taxon>
        <taxon>Sphingomonadales</taxon>
        <taxon>Sphingomonadaceae</taxon>
        <taxon>Sphingomonas</taxon>
    </lineage>
</organism>
<protein>
    <submittedName>
        <fullName evidence="1">Uncharacterized protein</fullName>
    </submittedName>
</protein>